<dbReference type="GO" id="GO:0003676">
    <property type="term" value="F:nucleic acid binding"/>
    <property type="evidence" value="ECO:0007669"/>
    <property type="project" value="InterPro"/>
</dbReference>
<evidence type="ECO:0000259" key="4">
    <source>
        <dbReference type="PROSITE" id="PS50174"/>
    </source>
</evidence>
<accession>A0AAW1SLB2</accession>
<evidence type="ECO:0000256" key="3">
    <source>
        <dbReference type="SAM" id="MobiDB-lite"/>
    </source>
</evidence>
<evidence type="ECO:0000313" key="6">
    <source>
        <dbReference type="Proteomes" id="UP001445335"/>
    </source>
</evidence>
<sequence length="302" mass="31364">MKLPPGYVPGQGVRRASAYGGVGERLLKGMGWQDGQGLGRSQKGIKSALEVKRKDDTAGVGLRAGYDWENRWWEAAYDRSVQAVDQAASSSDSDAPSPHSPARQAYHRDGMRTTRFVSTGYLEGLGFEPAARKRQTFDEGDQEGLYMAAHATKTANKKGLGTRAALKVAAGERWAGSRKVFADAEDAAEAALPDAAEPAPPVAAEAGAAGGDDAASSAAAALSGVKWKKLAARALAEAPVHTLTMKALRRRVAAALLAKGAPAASASRKRQGAALLAAVNKSARFCVEGGAVRLARGASGKL</sequence>
<feature type="domain" description="G-patch" evidence="4">
    <location>
        <begin position="19"/>
        <end position="65"/>
    </location>
</feature>
<gene>
    <name evidence="5" type="ORF">WJX81_001915</name>
</gene>
<organism evidence="5 6">
    <name type="scientific">Elliptochloris bilobata</name>
    <dbReference type="NCBI Taxonomy" id="381761"/>
    <lineage>
        <taxon>Eukaryota</taxon>
        <taxon>Viridiplantae</taxon>
        <taxon>Chlorophyta</taxon>
        <taxon>core chlorophytes</taxon>
        <taxon>Trebouxiophyceae</taxon>
        <taxon>Trebouxiophyceae incertae sedis</taxon>
        <taxon>Elliptochloris clade</taxon>
        <taxon>Elliptochloris</taxon>
    </lineage>
</organism>
<dbReference type="InterPro" id="IPR058719">
    <property type="entry name" value="WHD_LYAR"/>
</dbReference>
<dbReference type="GO" id="GO:0005730">
    <property type="term" value="C:nucleolus"/>
    <property type="evidence" value="ECO:0007669"/>
    <property type="project" value="TreeGrafter"/>
</dbReference>
<proteinExistence type="predicted"/>
<keyword evidence="2" id="KW-0539">Nucleus</keyword>
<evidence type="ECO:0000256" key="2">
    <source>
        <dbReference type="ARBA" id="ARBA00023242"/>
    </source>
</evidence>
<dbReference type="PROSITE" id="PS50174">
    <property type="entry name" value="G_PATCH"/>
    <property type="match status" value="1"/>
</dbReference>
<dbReference type="InterPro" id="IPR000467">
    <property type="entry name" value="G_patch_dom"/>
</dbReference>
<feature type="region of interest" description="Disordered" evidence="3">
    <location>
        <begin position="84"/>
        <end position="110"/>
    </location>
</feature>
<dbReference type="SMART" id="SM00443">
    <property type="entry name" value="G_patch"/>
    <property type="match status" value="1"/>
</dbReference>
<protein>
    <recommendedName>
        <fullName evidence="4">G-patch domain-containing protein</fullName>
    </recommendedName>
</protein>
<dbReference type="PANTHER" id="PTHR23149:SF9">
    <property type="entry name" value="G PATCH DOMAIN-CONTAINING PROTEIN 4"/>
    <property type="match status" value="1"/>
</dbReference>
<dbReference type="PANTHER" id="PTHR23149">
    <property type="entry name" value="G PATCH DOMAIN CONTAINING PROTEIN"/>
    <property type="match status" value="1"/>
</dbReference>
<feature type="compositionally biased region" description="Low complexity" evidence="3">
    <location>
        <begin position="84"/>
        <end position="102"/>
    </location>
</feature>
<dbReference type="Pfam" id="PF01585">
    <property type="entry name" value="G-patch"/>
    <property type="match status" value="1"/>
</dbReference>
<reference evidence="5 6" key="1">
    <citation type="journal article" date="2024" name="Nat. Commun.">
        <title>Phylogenomics reveals the evolutionary origins of lichenization in chlorophyte algae.</title>
        <authorList>
            <person name="Puginier C."/>
            <person name="Libourel C."/>
            <person name="Otte J."/>
            <person name="Skaloud P."/>
            <person name="Haon M."/>
            <person name="Grisel S."/>
            <person name="Petersen M."/>
            <person name="Berrin J.G."/>
            <person name="Delaux P.M."/>
            <person name="Dal Grande F."/>
            <person name="Keller J."/>
        </authorList>
    </citation>
    <scope>NUCLEOTIDE SEQUENCE [LARGE SCALE GENOMIC DNA]</scope>
    <source>
        <strain evidence="5 6">SAG 245.80</strain>
    </source>
</reference>
<comment type="subcellular location">
    <subcellularLocation>
        <location evidence="1">Nucleus</location>
    </subcellularLocation>
</comment>
<dbReference type="Proteomes" id="UP001445335">
    <property type="component" value="Unassembled WGS sequence"/>
</dbReference>
<name>A0AAW1SLB2_9CHLO</name>
<evidence type="ECO:0000313" key="5">
    <source>
        <dbReference type="EMBL" id="KAK9846342.1"/>
    </source>
</evidence>
<dbReference type="InterPro" id="IPR050656">
    <property type="entry name" value="PINX1"/>
</dbReference>
<comment type="caution">
    <text evidence="5">The sequence shown here is derived from an EMBL/GenBank/DDBJ whole genome shotgun (WGS) entry which is preliminary data.</text>
</comment>
<keyword evidence="6" id="KW-1185">Reference proteome</keyword>
<dbReference type="EMBL" id="JALJOU010000001">
    <property type="protein sequence ID" value="KAK9846342.1"/>
    <property type="molecule type" value="Genomic_DNA"/>
</dbReference>
<dbReference type="Pfam" id="PF25879">
    <property type="entry name" value="WHD_LYAR"/>
    <property type="match status" value="1"/>
</dbReference>
<dbReference type="AlphaFoldDB" id="A0AAW1SLB2"/>
<evidence type="ECO:0000256" key="1">
    <source>
        <dbReference type="ARBA" id="ARBA00004123"/>
    </source>
</evidence>